<reference evidence="2" key="2">
    <citation type="submission" date="2014-07" db="EMBL/GenBank/DDBJ databases">
        <authorList>
            <person name="Hull J."/>
        </authorList>
    </citation>
    <scope>NUCLEOTIDE SEQUENCE</scope>
</reference>
<feature type="non-terminal residue" evidence="2">
    <location>
        <position position="149"/>
    </location>
</feature>
<name>A0A0A9YPG6_LYGHE</name>
<feature type="non-terminal residue" evidence="2">
    <location>
        <position position="1"/>
    </location>
</feature>
<dbReference type="AlphaFoldDB" id="A0A0A9YPG6"/>
<protein>
    <submittedName>
        <fullName evidence="2">Undecaprenyl pyrophosphate synthase</fullName>
    </submittedName>
</protein>
<dbReference type="EMBL" id="GBHO01012174">
    <property type="protein sequence ID" value="JAG31430.1"/>
    <property type="molecule type" value="Transcribed_RNA"/>
</dbReference>
<sequence>TLIPSLVREQSFFLWRRFYQGNSRGCIKELAKVNMPSNNGEGLLGPLRRFIRRERSGDRSSLQGDSMVLTLENEQTYLEPRGNPELRLSSMQFSTPVHTPPSQQGGGDRLSQLPAITQLGPTHNLPFGWPPAPSTPPPTSLTPPPQVSF</sequence>
<gene>
    <name evidence="2" type="primary">uppS_4</name>
    <name evidence="2" type="ORF">CM83_102554</name>
</gene>
<reference evidence="2" key="1">
    <citation type="journal article" date="2014" name="PLoS ONE">
        <title>Transcriptome-Based Identification of ABC Transporters in the Western Tarnished Plant Bug Lygus hesperus.</title>
        <authorList>
            <person name="Hull J.J."/>
            <person name="Chaney K."/>
            <person name="Geib S.M."/>
            <person name="Fabrick J.A."/>
            <person name="Brent C.S."/>
            <person name="Walsh D."/>
            <person name="Lavine L.C."/>
        </authorList>
    </citation>
    <scope>NUCLEOTIDE SEQUENCE</scope>
</reference>
<evidence type="ECO:0000313" key="2">
    <source>
        <dbReference type="EMBL" id="JAG31430.1"/>
    </source>
</evidence>
<evidence type="ECO:0000256" key="1">
    <source>
        <dbReference type="SAM" id="MobiDB-lite"/>
    </source>
</evidence>
<accession>A0A0A9YPG6</accession>
<feature type="compositionally biased region" description="Pro residues" evidence="1">
    <location>
        <begin position="128"/>
        <end position="149"/>
    </location>
</feature>
<feature type="compositionally biased region" description="Polar residues" evidence="1">
    <location>
        <begin position="92"/>
        <end position="103"/>
    </location>
</feature>
<feature type="region of interest" description="Disordered" evidence="1">
    <location>
        <begin position="92"/>
        <end position="149"/>
    </location>
</feature>
<proteinExistence type="predicted"/>
<organism evidence="2">
    <name type="scientific">Lygus hesperus</name>
    <name type="common">Western plant bug</name>
    <dbReference type="NCBI Taxonomy" id="30085"/>
    <lineage>
        <taxon>Eukaryota</taxon>
        <taxon>Metazoa</taxon>
        <taxon>Ecdysozoa</taxon>
        <taxon>Arthropoda</taxon>
        <taxon>Hexapoda</taxon>
        <taxon>Insecta</taxon>
        <taxon>Pterygota</taxon>
        <taxon>Neoptera</taxon>
        <taxon>Paraneoptera</taxon>
        <taxon>Hemiptera</taxon>
        <taxon>Heteroptera</taxon>
        <taxon>Panheteroptera</taxon>
        <taxon>Cimicomorpha</taxon>
        <taxon>Miridae</taxon>
        <taxon>Mirini</taxon>
        <taxon>Lygus</taxon>
    </lineage>
</organism>